<dbReference type="Pfam" id="PF13340">
    <property type="entry name" value="DUF4096"/>
    <property type="match status" value="1"/>
</dbReference>
<protein>
    <submittedName>
        <fullName evidence="2">Transposase</fullName>
    </submittedName>
</protein>
<feature type="domain" description="Insertion element IS402-like" evidence="1">
    <location>
        <begin position="10"/>
        <end position="52"/>
    </location>
</feature>
<name>A0ABR9FEB2_9GAMM</name>
<evidence type="ECO:0000313" key="3">
    <source>
        <dbReference type="Proteomes" id="UP000754821"/>
    </source>
</evidence>
<dbReference type="InterPro" id="IPR025161">
    <property type="entry name" value="IS402-like_dom"/>
</dbReference>
<gene>
    <name evidence="2" type="ORF">EI163_14855</name>
</gene>
<accession>A0ABR9FEB2</accession>
<evidence type="ECO:0000259" key="1">
    <source>
        <dbReference type="Pfam" id="PF13340"/>
    </source>
</evidence>
<proteinExistence type="predicted"/>
<organism evidence="2 3">
    <name type="scientific">Halomonas citrativorans</name>
    <dbReference type="NCBI Taxonomy" id="2742612"/>
    <lineage>
        <taxon>Bacteria</taxon>
        <taxon>Pseudomonadati</taxon>
        <taxon>Pseudomonadota</taxon>
        <taxon>Gammaproteobacteria</taxon>
        <taxon>Oceanospirillales</taxon>
        <taxon>Halomonadaceae</taxon>
        <taxon>Halomonas</taxon>
    </lineage>
</organism>
<dbReference type="EMBL" id="RRZC01000019">
    <property type="protein sequence ID" value="MBE0404821.1"/>
    <property type="molecule type" value="Genomic_DNA"/>
</dbReference>
<reference evidence="2 3" key="1">
    <citation type="submission" date="2020-07" db="EMBL/GenBank/DDBJ databases">
        <title>Halophilic bacteria isolated from french cheeses.</title>
        <authorList>
            <person name="Kothe C.I."/>
            <person name="Farah-Kraiem B."/>
            <person name="Renault P."/>
            <person name="Dridi B."/>
        </authorList>
    </citation>
    <scope>NUCLEOTIDE SEQUENCE [LARGE SCALE GENOMIC DNA]</scope>
    <source>
        <strain evidence="2 3">FME16</strain>
    </source>
</reference>
<dbReference type="Proteomes" id="UP000754821">
    <property type="component" value="Unassembled WGS sequence"/>
</dbReference>
<keyword evidence="3" id="KW-1185">Reference proteome</keyword>
<sequence>MFQTNFGPFLLPTPQVSARGGRSPIAYRTALTGIVFVLRSGIPWRILPQKIGVVRASPAGDDDGIGSKQVYGMPASNPLAAIAQR</sequence>
<evidence type="ECO:0000313" key="2">
    <source>
        <dbReference type="EMBL" id="MBE0404821.1"/>
    </source>
</evidence>
<comment type="caution">
    <text evidence="2">The sequence shown here is derived from an EMBL/GenBank/DDBJ whole genome shotgun (WGS) entry which is preliminary data.</text>
</comment>